<protein>
    <submittedName>
        <fullName evidence="2">Uncharacterized protein</fullName>
    </submittedName>
</protein>
<dbReference type="AlphaFoldDB" id="A0A645GRH7"/>
<dbReference type="EMBL" id="VSSQ01075691">
    <property type="protein sequence ID" value="MPN26233.1"/>
    <property type="molecule type" value="Genomic_DNA"/>
</dbReference>
<feature type="region of interest" description="Disordered" evidence="1">
    <location>
        <begin position="109"/>
        <end position="131"/>
    </location>
</feature>
<organism evidence="2">
    <name type="scientific">bioreactor metagenome</name>
    <dbReference type="NCBI Taxonomy" id="1076179"/>
    <lineage>
        <taxon>unclassified sequences</taxon>
        <taxon>metagenomes</taxon>
        <taxon>ecological metagenomes</taxon>
    </lineage>
</organism>
<proteinExistence type="predicted"/>
<reference evidence="2" key="1">
    <citation type="submission" date="2019-08" db="EMBL/GenBank/DDBJ databases">
        <authorList>
            <person name="Kucharzyk K."/>
            <person name="Murdoch R.W."/>
            <person name="Higgins S."/>
            <person name="Loffler F."/>
        </authorList>
    </citation>
    <scope>NUCLEOTIDE SEQUENCE</scope>
</reference>
<accession>A0A645GRH7</accession>
<feature type="compositionally biased region" description="Basic and acidic residues" evidence="1">
    <location>
        <begin position="55"/>
        <end position="65"/>
    </location>
</feature>
<evidence type="ECO:0000313" key="2">
    <source>
        <dbReference type="EMBL" id="MPN26233.1"/>
    </source>
</evidence>
<sequence>MSVVQFDAIRIAQLTAAVDRGAFGDLGVFEPDPPQLNQRADRRVEAGAAPAHQHRLPDQPVDDRIHGHRLDAGHLVDAGDLGRWEVGAEPVLVVADENGATGELRLRPGVLNRQSDTSAQGEVAPGGSGHT</sequence>
<feature type="region of interest" description="Disordered" evidence="1">
    <location>
        <begin position="43"/>
        <end position="65"/>
    </location>
</feature>
<gene>
    <name evidence="2" type="ORF">SDC9_173657</name>
</gene>
<evidence type="ECO:0000256" key="1">
    <source>
        <dbReference type="SAM" id="MobiDB-lite"/>
    </source>
</evidence>
<comment type="caution">
    <text evidence="2">The sequence shown here is derived from an EMBL/GenBank/DDBJ whole genome shotgun (WGS) entry which is preliminary data.</text>
</comment>
<name>A0A645GRH7_9ZZZZ</name>